<dbReference type="AlphaFoldDB" id="A0A840BH08"/>
<dbReference type="InterPro" id="IPR001638">
    <property type="entry name" value="Solute-binding_3/MltF_N"/>
</dbReference>
<dbReference type="CDD" id="cd13688">
    <property type="entry name" value="PBP2_GltI_DEBP"/>
    <property type="match status" value="1"/>
</dbReference>
<evidence type="ECO:0000313" key="6">
    <source>
        <dbReference type="EMBL" id="MBB4011943.1"/>
    </source>
</evidence>
<dbReference type="InterPro" id="IPR051455">
    <property type="entry name" value="Bact_solute-bind_prot3"/>
</dbReference>
<dbReference type="PANTHER" id="PTHR30085">
    <property type="entry name" value="AMINO ACID ABC TRANSPORTER PERMEASE"/>
    <property type="match status" value="1"/>
</dbReference>
<evidence type="ECO:0000256" key="1">
    <source>
        <dbReference type="ARBA" id="ARBA00010333"/>
    </source>
</evidence>
<evidence type="ECO:0000256" key="4">
    <source>
        <dbReference type="SAM" id="SignalP"/>
    </source>
</evidence>
<keyword evidence="2" id="KW-0813">Transport</keyword>
<dbReference type="GO" id="GO:0006865">
    <property type="term" value="P:amino acid transport"/>
    <property type="evidence" value="ECO:0007669"/>
    <property type="project" value="TreeGrafter"/>
</dbReference>
<dbReference type="PANTHER" id="PTHR30085:SF2">
    <property type="entry name" value="GLUTAMATE_ASPARTATE IMPORT SOLUTE-BINDING PROTEIN"/>
    <property type="match status" value="1"/>
</dbReference>
<dbReference type="EMBL" id="JACIET010000001">
    <property type="protein sequence ID" value="MBB4011943.1"/>
    <property type="molecule type" value="Genomic_DNA"/>
</dbReference>
<evidence type="ECO:0000259" key="5">
    <source>
        <dbReference type="SMART" id="SM00062"/>
    </source>
</evidence>
<keyword evidence="3 4" id="KW-0732">Signal</keyword>
<feature type="signal peptide" evidence="4">
    <location>
        <begin position="1"/>
        <end position="22"/>
    </location>
</feature>
<dbReference type="RefSeq" id="WP_183633174.1">
    <property type="nucleotide sequence ID" value="NZ_BAABLE010000011.1"/>
</dbReference>
<dbReference type="GO" id="GO:0030288">
    <property type="term" value="C:outer membrane-bounded periplasmic space"/>
    <property type="evidence" value="ECO:0007669"/>
    <property type="project" value="TreeGrafter"/>
</dbReference>
<dbReference type="Pfam" id="PF00497">
    <property type="entry name" value="SBP_bac_3"/>
    <property type="match status" value="1"/>
</dbReference>
<name>A0A840BH08_9RHOO</name>
<keyword evidence="7" id="KW-1185">Reference proteome</keyword>
<protein>
    <submittedName>
        <fullName evidence="6">Glutamate/aspartate transport system substrate-binding protein</fullName>
    </submittedName>
</protein>
<accession>A0A840BH08</accession>
<dbReference type="Proteomes" id="UP000561045">
    <property type="component" value="Unassembled WGS sequence"/>
</dbReference>
<dbReference type="Gene3D" id="3.40.190.10">
    <property type="entry name" value="Periplasmic binding protein-like II"/>
    <property type="match status" value="2"/>
</dbReference>
<feature type="domain" description="Solute-binding protein family 3/N-terminal" evidence="5">
    <location>
        <begin position="38"/>
        <end position="270"/>
    </location>
</feature>
<evidence type="ECO:0000313" key="7">
    <source>
        <dbReference type="Proteomes" id="UP000561045"/>
    </source>
</evidence>
<evidence type="ECO:0000256" key="2">
    <source>
        <dbReference type="ARBA" id="ARBA00022448"/>
    </source>
</evidence>
<feature type="chain" id="PRO_5033011389" evidence="4">
    <location>
        <begin position="23"/>
        <end position="301"/>
    </location>
</feature>
<comment type="caution">
    <text evidence="6">The sequence shown here is derived from an EMBL/GenBank/DDBJ whole genome shotgun (WGS) entry which is preliminary data.</text>
</comment>
<dbReference type="SUPFAM" id="SSF53850">
    <property type="entry name" value="Periplasmic binding protein-like II"/>
    <property type="match status" value="1"/>
</dbReference>
<dbReference type="SMART" id="SM00062">
    <property type="entry name" value="PBPb"/>
    <property type="match status" value="1"/>
</dbReference>
<evidence type="ECO:0000256" key="3">
    <source>
        <dbReference type="ARBA" id="ARBA00022729"/>
    </source>
</evidence>
<sequence>MLSFVRSTVGIAICLAAPLLHAESTAADTLEKIRQTHTITIGNREAARPFSFLNDQKQPVGYSIDLCLKAIDQIKKDLKLPELKVQYVTVSGAERIPKLQEGAIDIECGSTTNTKARQEKVDFSYTIFVAGMKLLTRTNSGVANHVALAGKPVALSKGTTSEKLFTQLRDSELGSMKLVQFPSNLDAIKALESGSVAAFPQDDVLLTGLLSTRADASRFALVGDYLSVEPYAIMVRKSDDRLLAIIDKSLKQIYASGEINAIYERWFNTETLKLPMSRLMRDSVMRPSKEPGIARVLGYSL</sequence>
<organism evidence="6 7">
    <name type="scientific">Niveibacterium umoris</name>
    <dbReference type="NCBI Taxonomy" id="1193620"/>
    <lineage>
        <taxon>Bacteria</taxon>
        <taxon>Pseudomonadati</taxon>
        <taxon>Pseudomonadota</taxon>
        <taxon>Betaproteobacteria</taxon>
        <taxon>Rhodocyclales</taxon>
        <taxon>Rhodocyclaceae</taxon>
        <taxon>Niveibacterium</taxon>
    </lineage>
</organism>
<gene>
    <name evidence="6" type="ORF">GGR36_001251</name>
</gene>
<proteinExistence type="inferred from homology"/>
<dbReference type="GO" id="GO:0005576">
    <property type="term" value="C:extracellular region"/>
    <property type="evidence" value="ECO:0007669"/>
    <property type="project" value="TreeGrafter"/>
</dbReference>
<reference evidence="6 7" key="1">
    <citation type="submission" date="2020-08" db="EMBL/GenBank/DDBJ databases">
        <title>Genomic Encyclopedia of Type Strains, Phase IV (KMG-IV): sequencing the most valuable type-strain genomes for metagenomic binning, comparative biology and taxonomic classification.</title>
        <authorList>
            <person name="Goeker M."/>
        </authorList>
    </citation>
    <scope>NUCLEOTIDE SEQUENCE [LARGE SCALE GENOMIC DNA]</scope>
    <source>
        <strain evidence="6 7">DSM 106739</strain>
    </source>
</reference>
<comment type="similarity">
    <text evidence="1">Belongs to the bacterial solute-binding protein 3 family.</text>
</comment>